<gene>
    <name evidence="1" type="ORF">AMORRO_LOCUS9324</name>
</gene>
<reference evidence="1" key="1">
    <citation type="submission" date="2021-06" db="EMBL/GenBank/DDBJ databases">
        <authorList>
            <person name="Kallberg Y."/>
            <person name="Tangrot J."/>
            <person name="Rosling A."/>
        </authorList>
    </citation>
    <scope>NUCLEOTIDE SEQUENCE</scope>
    <source>
        <strain evidence="1">CL551</strain>
    </source>
</reference>
<comment type="caution">
    <text evidence="1">The sequence shown here is derived from an EMBL/GenBank/DDBJ whole genome shotgun (WGS) entry which is preliminary data.</text>
</comment>
<evidence type="ECO:0000313" key="1">
    <source>
        <dbReference type="EMBL" id="CAG8636423.1"/>
    </source>
</evidence>
<evidence type="ECO:0000313" key="2">
    <source>
        <dbReference type="Proteomes" id="UP000789342"/>
    </source>
</evidence>
<dbReference type="EMBL" id="CAJVPV010008936">
    <property type="protein sequence ID" value="CAG8636423.1"/>
    <property type="molecule type" value="Genomic_DNA"/>
</dbReference>
<accession>A0A9N9DHF7</accession>
<organism evidence="1 2">
    <name type="scientific">Acaulospora morrowiae</name>
    <dbReference type="NCBI Taxonomy" id="94023"/>
    <lineage>
        <taxon>Eukaryota</taxon>
        <taxon>Fungi</taxon>
        <taxon>Fungi incertae sedis</taxon>
        <taxon>Mucoromycota</taxon>
        <taxon>Glomeromycotina</taxon>
        <taxon>Glomeromycetes</taxon>
        <taxon>Diversisporales</taxon>
        <taxon>Acaulosporaceae</taxon>
        <taxon>Acaulospora</taxon>
    </lineage>
</organism>
<dbReference type="Proteomes" id="UP000789342">
    <property type="component" value="Unassembled WGS sequence"/>
</dbReference>
<protein>
    <submittedName>
        <fullName evidence="1">7896_t:CDS:1</fullName>
    </submittedName>
</protein>
<dbReference type="AlphaFoldDB" id="A0A9N9DHF7"/>
<sequence length="68" mass="7526">MSDASRKVKEVTKALQDTVGVGASTTSPPRYTPTTPSLQCHQHYHRTFLNVLLMFTRQVSKFIGCLGS</sequence>
<proteinExistence type="predicted"/>
<keyword evidence="2" id="KW-1185">Reference proteome</keyword>
<name>A0A9N9DHF7_9GLOM</name>